<evidence type="ECO:0000256" key="5">
    <source>
        <dbReference type="ARBA" id="ARBA00022448"/>
    </source>
</evidence>
<sequence>MEKKMNLLEGPIFQTLMRLALPIMGTSFIQMAYNLIDMLWIGRLGAGAVAAVGSAGMYMWLSNGVSTIVKMGGQVCVGQAMGSSQKQKAVEYSEATFQLGIVFGLIFGIITILFYQPMIGFFDLNSKEVIQQAQIYLIITCGLVVINFINQIFTSLMTAIGNSHHPFIATTIGLIVNIILDPLCIFTLHMGVMGAAVATVIAQMIVSLLMIYYARKDTLLFDTFKLMTKVPYQRFRHIIKIGLPTGIQSICFTFISMVIARFIAGYGDEAIAVQKVGSQIESISWLSAEGFGSALNAFVAQNYGNQNLERVQKGTISALKTCMIWGLLTTIILLVFPQYIFQLFINEKDVIPLGVDYLQILAFSQLFMCIESTLAGTLNGIGKTFIPSCISSTLTATRIPMVMVLSTTFLGLNGIWWSISISSICKGLVMMVCFIYVMKKYHRKSDIFSYTYLYLIKSLCVL</sequence>
<dbReference type="PANTHER" id="PTHR43298:SF2">
    <property type="entry name" value="FMN_FAD EXPORTER YEEO-RELATED"/>
    <property type="match status" value="1"/>
</dbReference>
<keyword evidence="11 13" id="KW-0472">Membrane</keyword>
<dbReference type="PIRSF" id="PIRSF006603">
    <property type="entry name" value="DinF"/>
    <property type="match status" value="1"/>
</dbReference>
<evidence type="ECO:0000256" key="8">
    <source>
        <dbReference type="ARBA" id="ARBA00022692"/>
    </source>
</evidence>
<evidence type="ECO:0000256" key="3">
    <source>
        <dbReference type="ARBA" id="ARBA00010199"/>
    </source>
</evidence>
<evidence type="ECO:0000256" key="6">
    <source>
        <dbReference type="ARBA" id="ARBA00022449"/>
    </source>
</evidence>
<evidence type="ECO:0000256" key="13">
    <source>
        <dbReference type="SAM" id="Phobius"/>
    </source>
</evidence>
<feature type="transmembrane region" description="Helical" evidence="13">
    <location>
        <begin position="167"/>
        <end position="188"/>
    </location>
</feature>
<evidence type="ECO:0000256" key="7">
    <source>
        <dbReference type="ARBA" id="ARBA00022475"/>
    </source>
</evidence>
<dbReference type="PANTHER" id="PTHR43298">
    <property type="entry name" value="MULTIDRUG RESISTANCE PROTEIN NORM-RELATED"/>
    <property type="match status" value="1"/>
</dbReference>
<accession>A0ABY5I7I9</accession>
<dbReference type="Pfam" id="PF01554">
    <property type="entry name" value="MatE"/>
    <property type="match status" value="2"/>
</dbReference>
<feature type="transmembrane region" description="Helical" evidence="13">
    <location>
        <begin position="135"/>
        <end position="160"/>
    </location>
</feature>
<comment type="function">
    <text evidence="1">Multidrug efflux pump.</text>
</comment>
<keyword evidence="5" id="KW-0813">Transport</keyword>
<dbReference type="Proteomes" id="UP001060112">
    <property type="component" value="Chromosome"/>
</dbReference>
<keyword evidence="7" id="KW-1003">Cell membrane</keyword>
<dbReference type="NCBIfam" id="TIGR00797">
    <property type="entry name" value="matE"/>
    <property type="match status" value="1"/>
</dbReference>
<feature type="transmembrane region" description="Helical" evidence="13">
    <location>
        <begin position="235"/>
        <end position="263"/>
    </location>
</feature>
<reference evidence="14" key="1">
    <citation type="submission" date="2022-07" db="EMBL/GenBank/DDBJ databases">
        <title>Faecal culturing of patients with breast cancer.</title>
        <authorList>
            <person name="Teng N.M.Y."/>
            <person name="Kiu R."/>
            <person name="Evans R."/>
            <person name="Baker D.J."/>
            <person name="Zenner C."/>
            <person name="Robinson S.D."/>
            <person name="Hall L.J."/>
        </authorList>
    </citation>
    <scope>NUCLEOTIDE SEQUENCE</scope>
    <source>
        <strain evidence="14">LH1062</strain>
    </source>
</reference>
<dbReference type="InterPro" id="IPR002528">
    <property type="entry name" value="MATE_fam"/>
</dbReference>
<name>A0ABY5I7I9_9FIRM</name>
<feature type="transmembrane region" description="Helical" evidence="13">
    <location>
        <begin position="415"/>
        <end position="437"/>
    </location>
</feature>
<comment type="subcellular location">
    <subcellularLocation>
        <location evidence="2">Cell membrane</location>
        <topology evidence="2">Multi-pass membrane protein</topology>
    </subcellularLocation>
</comment>
<dbReference type="RefSeq" id="WP_290142225.1">
    <property type="nucleotide sequence ID" value="NZ_CP101620.1"/>
</dbReference>
<evidence type="ECO:0000256" key="11">
    <source>
        <dbReference type="ARBA" id="ARBA00023136"/>
    </source>
</evidence>
<keyword evidence="9 13" id="KW-1133">Transmembrane helix</keyword>
<feature type="transmembrane region" description="Helical" evidence="13">
    <location>
        <begin position="324"/>
        <end position="345"/>
    </location>
</feature>
<feature type="transmembrane region" description="Helical" evidence="13">
    <location>
        <begin position="95"/>
        <end position="115"/>
    </location>
</feature>
<gene>
    <name evidence="14" type="ORF">NMU03_08350</name>
</gene>
<comment type="similarity">
    <text evidence="3">Belongs to the multi antimicrobial extrusion (MATE) (TC 2.A.66.1) family.</text>
</comment>
<proteinExistence type="inferred from homology"/>
<feature type="transmembrane region" description="Helical" evidence="13">
    <location>
        <begin position="357"/>
        <end position="378"/>
    </location>
</feature>
<evidence type="ECO:0000256" key="4">
    <source>
        <dbReference type="ARBA" id="ARBA00020268"/>
    </source>
</evidence>
<keyword evidence="15" id="KW-1185">Reference proteome</keyword>
<feature type="transmembrane region" description="Helical" evidence="13">
    <location>
        <begin position="194"/>
        <end position="214"/>
    </location>
</feature>
<evidence type="ECO:0000256" key="2">
    <source>
        <dbReference type="ARBA" id="ARBA00004651"/>
    </source>
</evidence>
<evidence type="ECO:0000256" key="9">
    <source>
        <dbReference type="ARBA" id="ARBA00022989"/>
    </source>
</evidence>
<dbReference type="InterPro" id="IPR048279">
    <property type="entry name" value="MdtK-like"/>
</dbReference>
<dbReference type="InterPro" id="IPR050222">
    <property type="entry name" value="MATE_MdtK"/>
</dbReference>
<evidence type="ECO:0000313" key="15">
    <source>
        <dbReference type="Proteomes" id="UP001060112"/>
    </source>
</evidence>
<evidence type="ECO:0000313" key="14">
    <source>
        <dbReference type="EMBL" id="UTY40747.1"/>
    </source>
</evidence>
<keyword evidence="8 13" id="KW-0812">Transmembrane</keyword>
<evidence type="ECO:0000256" key="1">
    <source>
        <dbReference type="ARBA" id="ARBA00003408"/>
    </source>
</evidence>
<feature type="transmembrane region" description="Helical" evidence="13">
    <location>
        <begin position="385"/>
        <end position="409"/>
    </location>
</feature>
<keyword evidence="6" id="KW-0050">Antiport</keyword>
<feature type="transmembrane region" description="Helical" evidence="13">
    <location>
        <begin position="39"/>
        <end position="61"/>
    </location>
</feature>
<evidence type="ECO:0000256" key="10">
    <source>
        <dbReference type="ARBA" id="ARBA00023065"/>
    </source>
</evidence>
<organism evidence="14 15">
    <name type="scientific">Allocoprobacillus halotolerans</name>
    <dbReference type="NCBI Taxonomy" id="2944914"/>
    <lineage>
        <taxon>Bacteria</taxon>
        <taxon>Bacillati</taxon>
        <taxon>Bacillota</taxon>
        <taxon>Erysipelotrichia</taxon>
        <taxon>Erysipelotrichales</taxon>
        <taxon>Erysipelotrichaceae</taxon>
        <taxon>Allocoprobacillus</taxon>
    </lineage>
</organism>
<protein>
    <recommendedName>
        <fullName evidence="4">Probable multidrug resistance protein NorM</fullName>
    </recommendedName>
    <alternativeName>
        <fullName evidence="12">Multidrug-efflux transporter</fullName>
    </alternativeName>
</protein>
<dbReference type="CDD" id="cd13140">
    <property type="entry name" value="MATE_like_1"/>
    <property type="match status" value="1"/>
</dbReference>
<evidence type="ECO:0000256" key="12">
    <source>
        <dbReference type="ARBA" id="ARBA00031636"/>
    </source>
</evidence>
<keyword evidence="10" id="KW-0406">Ion transport</keyword>
<dbReference type="EMBL" id="CP101620">
    <property type="protein sequence ID" value="UTY40747.1"/>
    <property type="molecule type" value="Genomic_DNA"/>
</dbReference>